<feature type="region of interest" description="Disordered" evidence="1">
    <location>
        <begin position="78"/>
        <end position="100"/>
    </location>
</feature>
<accession>A0AAV9B3I6</accession>
<comment type="caution">
    <text evidence="2">The sequence shown here is derived from an EMBL/GenBank/DDBJ whole genome shotgun (WGS) entry which is preliminary data.</text>
</comment>
<reference evidence="2" key="1">
    <citation type="journal article" date="2023" name="Nat. Commun.">
        <title>Diploid and tetraploid genomes of Acorus and the evolution of monocots.</title>
        <authorList>
            <person name="Ma L."/>
            <person name="Liu K.W."/>
            <person name="Li Z."/>
            <person name="Hsiao Y.Y."/>
            <person name="Qi Y."/>
            <person name="Fu T."/>
            <person name="Tang G.D."/>
            <person name="Zhang D."/>
            <person name="Sun W.H."/>
            <person name="Liu D.K."/>
            <person name="Li Y."/>
            <person name="Chen G.Z."/>
            <person name="Liu X.D."/>
            <person name="Liao X.Y."/>
            <person name="Jiang Y.T."/>
            <person name="Yu X."/>
            <person name="Hao Y."/>
            <person name="Huang J."/>
            <person name="Zhao X.W."/>
            <person name="Ke S."/>
            <person name="Chen Y.Y."/>
            <person name="Wu W.L."/>
            <person name="Hsu J.L."/>
            <person name="Lin Y.F."/>
            <person name="Huang M.D."/>
            <person name="Li C.Y."/>
            <person name="Huang L."/>
            <person name="Wang Z.W."/>
            <person name="Zhao X."/>
            <person name="Zhong W.Y."/>
            <person name="Peng D.H."/>
            <person name="Ahmad S."/>
            <person name="Lan S."/>
            <person name="Zhang J.S."/>
            <person name="Tsai W.C."/>
            <person name="Van de Peer Y."/>
            <person name="Liu Z.J."/>
        </authorList>
    </citation>
    <scope>NUCLEOTIDE SEQUENCE</scope>
    <source>
        <strain evidence="2">SCP</strain>
    </source>
</reference>
<protein>
    <submittedName>
        <fullName evidence="2">Uncharacterized protein</fullName>
    </submittedName>
</protein>
<feature type="compositionally biased region" description="Basic and acidic residues" evidence="1">
    <location>
        <begin position="78"/>
        <end position="89"/>
    </location>
</feature>
<dbReference type="Proteomes" id="UP001179952">
    <property type="component" value="Unassembled WGS sequence"/>
</dbReference>
<dbReference type="PANTHER" id="PTHR35722:SF1">
    <property type="entry name" value="MAL D 1-ASSOCIATED PROTEIN"/>
    <property type="match status" value="1"/>
</dbReference>
<proteinExistence type="predicted"/>
<dbReference type="PANTHER" id="PTHR35722">
    <property type="entry name" value="MAL D 1-ASSOCIATED PROTEIN"/>
    <property type="match status" value="1"/>
</dbReference>
<sequence length="195" mass="21865">MGWVWQDDDGEPSDAVVPHRSSDGGRDRCATRRVEQTRCATEEVEPGRFIRKCEKTKEVLHLHHFLRPVEVVESNTEHTEEDVTHEMTRGGRSFTIGPSSGIEPFTFPGLRGDIEAIQRDMLGGMNHFMEAAEAMTNEFFRSFDMWPHHDNHTPPSFNFPKPPAAGPSYKEVPIQGGGGSVDDTYKDLPGEVTDV</sequence>
<reference evidence="2" key="2">
    <citation type="submission" date="2023-06" db="EMBL/GenBank/DDBJ databases">
        <authorList>
            <person name="Ma L."/>
            <person name="Liu K.-W."/>
            <person name="Li Z."/>
            <person name="Hsiao Y.-Y."/>
            <person name="Qi Y."/>
            <person name="Fu T."/>
            <person name="Tang G."/>
            <person name="Zhang D."/>
            <person name="Sun W.-H."/>
            <person name="Liu D.-K."/>
            <person name="Li Y."/>
            <person name="Chen G.-Z."/>
            <person name="Liu X.-D."/>
            <person name="Liao X.-Y."/>
            <person name="Jiang Y.-T."/>
            <person name="Yu X."/>
            <person name="Hao Y."/>
            <person name="Huang J."/>
            <person name="Zhao X.-W."/>
            <person name="Ke S."/>
            <person name="Chen Y.-Y."/>
            <person name="Wu W.-L."/>
            <person name="Hsu J.-L."/>
            <person name="Lin Y.-F."/>
            <person name="Huang M.-D."/>
            <person name="Li C.-Y."/>
            <person name="Huang L."/>
            <person name="Wang Z.-W."/>
            <person name="Zhao X."/>
            <person name="Zhong W.-Y."/>
            <person name="Peng D.-H."/>
            <person name="Ahmad S."/>
            <person name="Lan S."/>
            <person name="Zhang J.-S."/>
            <person name="Tsai W.-C."/>
            <person name="Van De Peer Y."/>
            <person name="Liu Z.-J."/>
        </authorList>
    </citation>
    <scope>NUCLEOTIDE SEQUENCE</scope>
    <source>
        <strain evidence="2">SCP</strain>
        <tissue evidence="2">Leaves</tissue>
    </source>
</reference>
<feature type="region of interest" description="Disordered" evidence="1">
    <location>
        <begin position="1"/>
        <end position="29"/>
    </location>
</feature>
<name>A0AAV9B3I6_ACOGR</name>
<gene>
    <name evidence="2" type="ORF">QJS04_geneDACA012935</name>
</gene>
<keyword evidence="3" id="KW-1185">Reference proteome</keyword>
<dbReference type="InterPro" id="IPR053346">
    <property type="entry name" value="Fra_a_1-associated"/>
</dbReference>
<evidence type="ECO:0000313" key="2">
    <source>
        <dbReference type="EMBL" id="KAK1271085.1"/>
    </source>
</evidence>
<feature type="compositionally biased region" description="Basic and acidic residues" evidence="1">
    <location>
        <begin position="20"/>
        <end position="29"/>
    </location>
</feature>
<evidence type="ECO:0000313" key="3">
    <source>
        <dbReference type="Proteomes" id="UP001179952"/>
    </source>
</evidence>
<evidence type="ECO:0000256" key="1">
    <source>
        <dbReference type="SAM" id="MobiDB-lite"/>
    </source>
</evidence>
<dbReference type="AlphaFoldDB" id="A0AAV9B3I6"/>
<feature type="region of interest" description="Disordered" evidence="1">
    <location>
        <begin position="164"/>
        <end position="195"/>
    </location>
</feature>
<dbReference type="EMBL" id="JAUJYN010000005">
    <property type="protein sequence ID" value="KAK1271085.1"/>
    <property type="molecule type" value="Genomic_DNA"/>
</dbReference>
<feature type="compositionally biased region" description="Acidic residues" evidence="1">
    <location>
        <begin position="1"/>
        <end position="12"/>
    </location>
</feature>
<organism evidence="2 3">
    <name type="scientific">Acorus gramineus</name>
    <name type="common">Dwarf sweet flag</name>
    <dbReference type="NCBI Taxonomy" id="55184"/>
    <lineage>
        <taxon>Eukaryota</taxon>
        <taxon>Viridiplantae</taxon>
        <taxon>Streptophyta</taxon>
        <taxon>Embryophyta</taxon>
        <taxon>Tracheophyta</taxon>
        <taxon>Spermatophyta</taxon>
        <taxon>Magnoliopsida</taxon>
        <taxon>Liliopsida</taxon>
        <taxon>Acoraceae</taxon>
        <taxon>Acorus</taxon>
    </lineage>
</organism>